<dbReference type="Proteomes" id="UP000077667">
    <property type="component" value="Chromosome"/>
</dbReference>
<evidence type="ECO:0000313" key="5">
    <source>
        <dbReference type="Proteomes" id="UP000077667"/>
    </source>
</evidence>
<keyword evidence="2" id="KW-0175">Coiled coil</keyword>
<sequence>MNTLFFAKNLYLLRKNAGLRQHHMKEKLGIMRNTWSNWENGKTEPDIVTIFRIADFFDLDVGKLLATDLSEEMEINGNIVTEQRPKYATVKPCKDCAQRDEIIAAQRQTIDALQKQADALQLAMEIISRKLPKKSP</sequence>
<dbReference type="PANTHER" id="PTHR46558:SF13">
    <property type="entry name" value="HTH-TYPE TRANSCRIPTIONAL REGULATOR IMMR"/>
    <property type="match status" value="1"/>
</dbReference>
<evidence type="ECO:0000259" key="3">
    <source>
        <dbReference type="PROSITE" id="PS50943"/>
    </source>
</evidence>
<dbReference type="KEGG" id="nia:A8C56_17480"/>
<accession>A0A1A9I4H4</accession>
<dbReference type="EMBL" id="CP015772">
    <property type="protein sequence ID" value="ANH82526.1"/>
    <property type="molecule type" value="Genomic_DNA"/>
</dbReference>
<dbReference type="InterPro" id="IPR010982">
    <property type="entry name" value="Lambda_DNA-bd_dom_sf"/>
</dbReference>
<dbReference type="CDD" id="cd00093">
    <property type="entry name" value="HTH_XRE"/>
    <property type="match status" value="1"/>
</dbReference>
<evidence type="ECO:0000256" key="1">
    <source>
        <dbReference type="ARBA" id="ARBA00023125"/>
    </source>
</evidence>
<dbReference type="Pfam" id="PF12844">
    <property type="entry name" value="HTH_19"/>
    <property type="match status" value="1"/>
</dbReference>
<dbReference type="PROSITE" id="PS50943">
    <property type="entry name" value="HTH_CROC1"/>
    <property type="match status" value="1"/>
</dbReference>
<feature type="coiled-coil region" evidence="2">
    <location>
        <begin position="103"/>
        <end position="130"/>
    </location>
</feature>
<dbReference type="SUPFAM" id="SSF47413">
    <property type="entry name" value="lambda repressor-like DNA-binding domains"/>
    <property type="match status" value="1"/>
</dbReference>
<evidence type="ECO:0000313" key="4">
    <source>
        <dbReference type="EMBL" id="ANH82526.1"/>
    </source>
</evidence>
<dbReference type="GO" id="GO:0003677">
    <property type="term" value="F:DNA binding"/>
    <property type="evidence" value="ECO:0007669"/>
    <property type="project" value="UniProtKB-KW"/>
</dbReference>
<dbReference type="SMART" id="SM00530">
    <property type="entry name" value="HTH_XRE"/>
    <property type="match status" value="1"/>
</dbReference>
<keyword evidence="5" id="KW-1185">Reference proteome</keyword>
<dbReference type="AlphaFoldDB" id="A0A1A9I4H4"/>
<proteinExistence type="predicted"/>
<keyword evidence="1" id="KW-0238">DNA-binding</keyword>
<organism evidence="4 5">
    <name type="scientific">Niabella ginsenosidivorans</name>
    <dbReference type="NCBI Taxonomy" id="1176587"/>
    <lineage>
        <taxon>Bacteria</taxon>
        <taxon>Pseudomonadati</taxon>
        <taxon>Bacteroidota</taxon>
        <taxon>Chitinophagia</taxon>
        <taxon>Chitinophagales</taxon>
        <taxon>Chitinophagaceae</taxon>
        <taxon>Niabella</taxon>
    </lineage>
</organism>
<feature type="domain" description="HTH cro/C1-type" evidence="3">
    <location>
        <begin position="10"/>
        <end position="64"/>
    </location>
</feature>
<dbReference type="Gene3D" id="1.10.260.40">
    <property type="entry name" value="lambda repressor-like DNA-binding domains"/>
    <property type="match status" value="1"/>
</dbReference>
<dbReference type="InterPro" id="IPR001387">
    <property type="entry name" value="Cro/C1-type_HTH"/>
</dbReference>
<gene>
    <name evidence="4" type="ORF">A8C56_17480</name>
</gene>
<dbReference type="OrthoDB" id="796548at2"/>
<dbReference type="PANTHER" id="PTHR46558">
    <property type="entry name" value="TRACRIPTIONAL REGULATORY PROTEIN-RELATED-RELATED"/>
    <property type="match status" value="1"/>
</dbReference>
<reference evidence="4 5" key="1">
    <citation type="submission" date="2016-05" db="EMBL/GenBank/DDBJ databases">
        <title>Niabella ginsenosidivorans BS26 whole genome sequencing.</title>
        <authorList>
            <person name="Im W.T."/>
            <person name="Siddiqi M.Z."/>
        </authorList>
    </citation>
    <scope>NUCLEOTIDE SEQUENCE [LARGE SCALE GENOMIC DNA]</scope>
    <source>
        <strain evidence="4 5">BS26</strain>
    </source>
</reference>
<name>A0A1A9I4H4_9BACT</name>
<protein>
    <recommendedName>
        <fullName evidence="3">HTH cro/C1-type domain-containing protein</fullName>
    </recommendedName>
</protein>
<evidence type="ECO:0000256" key="2">
    <source>
        <dbReference type="SAM" id="Coils"/>
    </source>
</evidence>